<dbReference type="InterPro" id="IPR050194">
    <property type="entry name" value="Glycosyltransferase_grp1"/>
</dbReference>
<dbReference type="PANTHER" id="PTHR45947:SF15">
    <property type="entry name" value="TEICHURONIC ACID BIOSYNTHESIS GLYCOSYLTRANSFERASE TUAC-RELATED"/>
    <property type="match status" value="1"/>
</dbReference>
<organism evidence="2 3">
    <name type="scientific">Pontibaca methylaminivorans</name>
    <dbReference type="NCBI Taxonomy" id="515897"/>
    <lineage>
        <taxon>Bacteria</taxon>
        <taxon>Pseudomonadati</taxon>
        <taxon>Pseudomonadota</taxon>
        <taxon>Alphaproteobacteria</taxon>
        <taxon>Rhodobacterales</taxon>
        <taxon>Roseobacteraceae</taxon>
        <taxon>Pontibaca</taxon>
    </lineage>
</organism>
<keyword evidence="3" id="KW-1185">Reference proteome</keyword>
<reference evidence="2 3" key="1">
    <citation type="submission" date="2017-01" db="EMBL/GenBank/DDBJ databases">
        <authorList>
            <person name="Mah S.A."/>
            <person name="Swanson W.J."/>
            <person name="Moy G.W."/>
            <person name="Vacquier V.D."/>
        </authorList>
    </citation>
    <scope>NUCLEOTIDE SEQUENCE [LARGE SCALE GENOMIC DNA]</scope>
    <source>
        <strain evidence="2 3">DSM 21219</strain>
    </source>
</reference>
<evidence type="ECO:0000259" key="1">
    <source>
        <dbReference type="Pfam" id="PF13439"/>
    </source>
</evidence>
<dbReference type="EMBL" id="FTPS01000001">
    <property type="protein sequence ID" value="SIT84062.1"/>
    <property type="molecule type" value="Genomic_DNA"/>
</dbReference>
<dbReference type="PANTHER" id="PTHR45947">
    <property type="entry name" value="SULFOQUINOVOSYL TRANSFERASE SQD2"/>
    <property type="match status" value="1"/>
</dbReference>
<dbReference type="Proteomes" id="UP000192455">
    <property type="component" value="Unassembled WGS sequence"/>
</dbReference>
<dbReference type="OrthoDB" id="9790710at2"/>
<dbReference type="SUPFAM" id="SSF53756">
    <property type="entry name" value="UDP-Glycosyltransferase/glycogen phosphorylase"/>
    <property type="match status" value="1"/>
</dbReference>
<proteinExistence type="predicted"/>
<dbReference type="Gene3D" id="3.40.50.2000">
    <property type="entry name" value="Glycogen Phosphorylase B"/>
    <property type="match status" value="2"/>
</dbReference>
<dbReference type="InterPro" id="IPR028098">
    <property type="entry name" value="Glyco_trans_4-like_N"/>
</dbReference>
<dbReference type="Pfam" id="PF13692">
    <property type="entry name" value="Glyco_trans_1_4"/>
    <property type="match status" value="1"/>
</dbReference>
<sequence>MKVAYILNTYPQPSHSFIRRELHALERGGAEVRRLAMRRSTAPLVDPADRAEAERTTHVLDLGATGLLREVLACALPAPRRFARALGLALRMGRVSEVGRLRHLVYLAEASAVARICSREGIEHLHAHFGTNAAAVALLAHALGAPGYSFTVHGPEEFDAPRALSLGLKLDRADFAVAVSQFGRSQLARWAAHETWPRLQVVHCSIEPGRFTDPPDLPEGPLRLVNIGRFAEQKGQLLLIEAMARLRETHPDLHLSLVGDGELRPQIEALIARNGLDRNVTLCGWLDEAGVRRELAAAHGLVLPSFAEGLPMVVMEAMAMGRPVIATYIAGIPELLRTGEAGWLVPAGDVGALVGAVVAMVTTPRARLARMGRAGRERVLERHDAEVEAARLAGHFRAAIERRAGAPVSADDLRRAREQAG</sequence>
<protein>
    <submittedName>
        <fullName evidence="2">Glycosyltransferase involved in cell wall bisynthesis</fullName>
    </submittedName>
</protein>
<evidence type="ECO:0000313" key="3">
    <source>
        <dbReference type="Proteomes" id="UP000192455"/>
    </source>
</evidence>
<dbReference type="STRING" id="515897.SAMN05421849_2037"/>
<dbReference type="AlphaFoldDB" id="A0A1R3WZS3"/>
<name>A0A1R3WZS3_9RHOB</name>
<feature type="domain" description="Glycosyltransferase subfamily 4-like N-terminal" evidence="1">
    <location>
        <begin position="74"/>
        <end position="208"/>
    </location>
</feature>
<gene>
    <name evidence="2" type="ORF">SAMN05421849_2037</name>
</gene>
<keyword evidence="2" id="KW-0808">Transferase</keyword>
<dbReference type="GO" id="GO:0016757">
    <property type="term" value="F:glycosyltransferase activity"/>
    <property type="evidence" value="ECO:0007669"/>
    <property type="project" value="TreeGrafter"/>
</dbReference>
<dbReference type="RefSeq" id="WP_076649744.1">
    <property type="nucleotide sequence ID" value="NZ_FTPS01000001.1"/>
</dbReference>
<evidence type="ECO:0000313" key="2">
    <source>
        <dbReference type="EMBL" id="SIT84062.1"/>
    </source>
</evidence>
<accession>A0A1R3WZS3</accession>
<dbReference type="Pfam" id="PF13439">
    <property type="entry name" value="Glyco_transf_4"/>
    <property type="match status" value="1"/>
</dbReference>